<dbReference type="EMBL" id="CP042304">
    <property type="protein sequence ID" value="QDZ10566.1"/>
    <property type="molecule type" value="Genomic_DNA"/>
</dbReference>
<evidence type="ECO:0000259" key="6">
    <source>
        <dbReference type="PROSITE" id="PS51898"/>
    </source>
</evidence>
<dbReference type="Gene3D" id="1.10.443.10">
    <property type="entry name" value="Intergrase catalytic core"/>
    <property type="match status" value="1"/>
</dbReference>
<dbReference type="OrthoDB" id="7873969at2"/>
<evidence type="ECO:0000259" key="7">
    <source>
        <dbReference type="PROSITE" id="PS51900"/>
    </source>
</evidence>
<dbReference type="PROSITE" id="PS51898">
    <property type="entry name" value="TYR_RECOMBINASE"/>
    <property type="match status" value="1"/>
</dbReference>
<evidence type="ECO:0000256" key="4">
    <source>
        <dbReference type="PROSITE-ProRule" id="PRU01248"/>
    </source>
</evidence>
<dbReference type="KEGG" id="dea:FPZ08_07255"/>
<evidence type="ECO:0000313" key="9">
    <source>
        <dbReference type="Proteomes" id="UP000315364"/>
    </source>
</evidence>
<dbReference type="PANTHER" id="PTHR30349">
    <property type="entry name" value="PHAGE INTEGRASE-RELATED"/>
    <property type="match status" value="1"/>
</dbReference>
<dbReference type="InterPro" id="IPR010998">
    <property type="entry name" value="Integrase_recombinase_N"/>
</dbReference>
<keyword evidence="9" id="KW-1185">Reference proteome</keyword>
<name>A0A5B8LR49_9HYPH</name>
<dbReference type="InterPro" id="IPR044068">
    <property type="entry name" value="CB"/>
</dbReference>
<dbReference type="GO" id="GO:0006310">
    <property type="term" value="P:DNA recombination"/>
    <property type="evidence" value="ECO:0007669"/>
    <property type="project" value="UniProtKB-KW"/>
</dbReference>
<protein>
    <submittedName>
        <fullName evidence="8">Tyrosine-type recombinase/integrase</fullName>
    </submittedName>
</protein>
<sequence length="364" mass="41010">MRISASRSMIPRNRTSGTWFSMPKKSGLPKGVTEFKDRHEKWHLRYRAKGQPTVYLKTRPGQDGWHEEYEAARAGEPEKRVRTSARTKPGTISALIAVYYGTPEFTGLAESSRKTYRNMLERFREAHGDKQVATLTRAHIKAIIGAMSATPAAANNLLDRLRILMKLAMDDEWRADDPTYRVKGFKLSGDGFHTWSEDDIEKFCDHYPIGTSARLAMGLMLYTGQRRSDMVRMGWQHISGDRMRVRQLKTDAMLSIPIHSDLAEILASAERTDLPILLTQFGKPFTANGFGNRMRKWCNAAELPECTSHGLRKAAARRMAEAGCSNKEIMAITGHQTDKEVTRYTKAADQIKLADRAMKAIGGS</sequence>
<keyword evidence="1" id="KW-0229">DNA integration</keyword>
<dbReference type="InterPro" id="IPR011010">
    <property type="entry name" value="DNA_brk_join_enz"/>
</dbReference>
<evidence type="ECO:0000256" key="1">
    <source>
        <dbReference type="ARBA" id="ARBA00022908"/>
    </source>
</evidence>
<feature type="domain" description="Tyr recombinase" evidence="6">
    <location>
        <begin position="190"/>
        <end position="358"/>
    </location>
</feature>
<evidence type="ECO:0000256" key="2">
    <source>
        <dbReference type="ARBA" id="ARBA00023125"/>
    </source>
</evidence>
<dbReference type="PROSITE" id="PS51900">
    <property type="entry name" value="CB"/>
    <property type="match status" value="1"/>
</dbReference>
<dbReference type="SUPFAM" id="SSF56349">
    <property type="entry name" value="DNA breaking-rejoining enzymes"/>
    <property type="match status" value="1"/>
</dbReference>
<organism evidence="8 9">
    <name type="scientific">Devosia ginsengisoli</name>
    <dbReference type="NCBI Taxonomy" id="400770"/>
    <lineage>
        <taxon>Bacteria</taxon>
        <taxon>Pseudomonadati</taxon>
        <taxon>Pseudomonadota</taxon>
        <taxon>Alphaproteobacteria</taxon>
        <taxon>Hyphomicrobiales</taxon>
        <taxon>Devosiaceae</taxon>
        <taxon>Devosia</taxon>
    </lineage>
</organism>
<accession>A0A5B8LR49</accession>
<dbReference type="InterPro" id="IPR002104">
    <property type="entry name" value="Integrase_catalytic"/>
</dbReference>
<dbReference type="GO" id="GO:0003677">
    <property type="term" value="F:DNA binding"/>
    <property type="evidence" value="ECO:0007669"/>
    <property type="project" value="UniProtKB-UniRule"/>
</dbReference>
<dbReference type="GO" id="GO:0015074">
    <property type="term" value="P:DNA integration"/>
    <property type="evidence" value="ECO:0007669"/>
    <property type="project" value="UniProtKB-KW"/>
</dbReference>
<feature type="domain" description="Core-binding (CB)" evidence="7">
    <location>
        <begin position="90"/>
        <end position="169"/>
    </location>
</feature>
<proteinExistence type="predicted"/>
<dbReference type="InterPro" id="IPR050090">
    <property type="entry name" value="Tyrosine_recombinase_XerCD"/>
</dbReference>
<dbReference type="Pfam" id="PF00589">
    <property type="entry name" value="Phage_integrase"/>
    <property type="match status" value="1"/>
</dbReference>
<feature type="region of interest" description="Disordered" evidence="5">
    <location>
        <begin position="1"/>
        <end position="23"/>
    </location>
</feature>
<dbReference type="Proteomes" id="UP000315364">
    <property type="component" value="Chromosome"/>
</dbReference>
<dbReference type="AlphaFoldDB" id="A0A5B8LR49"/>
<dbReference type="Gene3D" id="1.10.150.130">
    <property type="match status" value="1"/>
</dbReference>
<gene>
    <name evidence="8" type="ORF">FPZ08_07255</name>
</gene>
<reference evidence="8 9" key="1">
    <citation type="submission" date="2019-07" db="EMBL/GenBank/DDBJ databases">
        <title>Full genome sequence of Devosia sp. Gsoil 520.</title>
        <authorList>
            <person name="Im W.-T."/>
        </authorList>
    </citation>
    <scope>NUCLEOTIDE SEQUENCE [LARGE SCALE GENOMIC DNA]</scope>
    <source>
        <strain evidence="8 9">Gsoil 520</strain>
    </source>
</reference>
<keyword evidence="2 4" id="KW-0238">DNA-binding</keyword>
<evidence type="ECO:0000256" key="3">
    <source>
        <dbReference type="ARBA" id="ARBA00023172"/>
    </source>
</evidence>
<keyword evidence="3" id="KW-0233">DNA recombination</keyword>
<evidence type="ECO:0000313" key="8">
    <source>
        <dbReference type="EMBL" id="QDZ10566.1"/>
    </source>
</evidence>
<evidence type="ECO:0000256" key="5">
    <source>
        <dbReference type="SAM" id="MobiDB-lite"/>
    </source>
</evidence>
<dbReference type="InterPro" id="IPR013762">
    <property type="entry name" value="Integrase-like_cat_sf"/>
</dbReference>